<protein>
    <submittedName>
        <fullName evidence="3">Uncharacterized protein</fullName>
    </submittedName>
</protein>
<reference evidence="3" key="1">
    <citation type="submission" date="2023-07" db="EMBL/GenBank/DDBJ databases">
        <title>Chromosome-level Genome Assembly of Striped Snakehead (Channa striata).</title>
        <authorList>
            <person name="Liu H."/>
        </authorList>
    </citation>
    <scope>NUCLEOTIDE SEQUENCE</scope>
    <source>
        <strain evidence="3">Gz</strain>
        <tissue evidence="3">Muscle</tissue>
    </source>
</reference>
<name>A0AA88NME8_CHASR</name>
<dbReference type="Proteomes" id="UP001187415">
    <property type="component" value="Unassembled WGS sequence"/>
</dbReference>
<proteinExistence type="predicted"/>
<organism evidence="3 4">
    <name type="scientific">Channa striata</name>
    <name type="common">Snakehead murrel</name>
    <name type="synonym">Ophicephalus striatus</name>
    <dbReference type="NCBI Taxonomy" id="64152"/>
    <lineage>
        <taxon>Eukaryota</taxon>
        <taxon>Metazoa</taxon>
        <taxon>Chordata</taxon>
        <taxon>Craniata</taxon>
        <taxon>Vertebrata</taxon>
        <taxon>Euteleostomi</taxon>
        <taxon>Actinopterygii</taxon>
        <taxon>Neopterygii</taxon>
        <taxon>Teleostei</taxon>
        <taxon>Neoteleostei</taxon>
        <taxon>Acanthomorphata</taxon>
        <taxon>Anabantaria</taxon>
        <taxon>Anabantiformes</taxon>
        <taxon>Channoidei</taxon>
        <taxon>Channidae</taxon>
        <taxon>Channa</taxon>
    </lineage>
</organism>
<evidence type="ECO:0000256" key="2">
    <source>
        <dbReference type="SAM" id="SignalP"/>
    </source>
</evidence>
<keyword evidence="2" id="KW-0732">Signal</keyword>
<dbReference type="EMBL" id="JAUPFM010000002">
    <property type="protein sequence ID" value="KAK2859643.1"/>
    <property type="molecule type" value="Genomic_DNA"/>
</dbReference>
<feature type="region of interest" description="Disordered" evidence="1">
    <location>
        <begin position="35"/>
        <end position="61"/>
    </location>
</feature>
<accession>A0AA88NME8</accession>
<keyword evidence="4" id="KW-1185">Reference proteome</keyword>
<feature type="chain" id="PRO_5041649054" evidence="2">
    <location>
        <begin position="24"/>
        <end position="126"/>
    </location>
</feature>
<evidence type="ECO:0000256" key="1">
    <source>
        <dbReference type="SAM" id="MobiDB-lite"/>
    </source>
</evidence>
<evidence type="ECO:0000313" key="3">
    <source>
        <dbReference type="EMBL" id="KAK2859643.1"/>
    </source>
</evidence>
<gene>
    <name evidence="3" type="ORF">Q5P01_004263</name>
</gene>
<sequence length="126" mass="13265">MKGLAVVCSVGLVLATLVTTNDAWPAPLPDVWHPLGNPKGFPTKSTDGNVTEAPKKAVTTTKPLEHIWHPLGDRNGFGPADGNVTEVAGVNGGHNETVHLNATMKPDENSAGIDQTPVVEDIWTVL</sequence>
<comment type="caution">
    <text evidence="3">The sequence shown here is derived from an EMBL/GenBank/DDBJ whole genome shotgun (WGS) entry which is preliminary data.</text>
</comment>
<feature type="signal peptide" evidence="2">
    <location>
        <begin position="1"/>
        <end position="23"/>
    </location>
</feature>
<evidence type="ECO:0000313" key="4">
    <source>
        <dbReference type="Proteomes" id="UP001187415"/>
    </source>
</evidence>
<dbReference type="AlphaFoldDB" id="A0AA88NME8"/>